<keyword evidence="6 14" id="KW-0479">Metal-binding</keyword>
<comment type="catalytic activity">
    <reaction evidence="10 15">
        <text>2'-deoxycytidine + H2O + H(+) = 2'-deoxyuridine + NH4(+)</text>
        <dbReference type="Rhea" id="RHEA:13433"/>
        <dbReference type="ChEBI" id="CHEBI:15377"/>
        <dbReference type="ChEBI" id="CHEBI:15378"/>
        <dbReference type="ChEBI" id="CHEBI:15698"/>
        <dbReference type="ChEBI" id="CHEBI:16450"/>
        <dbReference type="ChEBI" id="CHEBI:28938"/>
        <dbReference type="EC" id="3.5.4.5"/>
    </reaction>
</comment>
<dbReference type="GO" id="GO:0005829">
    <property type="term" value="C:cytosol"/>
    <property type="evidence" value="ECO:0007669"/>
    <property type="project" value="TreeGrafter"/>
</dbReference>
<dbReference type="Proteomes" id="UP000002016">
    <property type="component" value="Chromosome"/>
</dbReference>
<evidence type="ECO:0000256" key="14">
    <source>
        <dbReference type="PIRSR" id="PIRSR606262-3"/>
    </source>
</evidence>
<dbReference type="InterPro" id="IPR050202">
    <property type="entry name" value="Cyt/Deoxycyt_deaminase"/>
</dbReference>
<feature type="binding site" evidence="13">
    <location>
        <begin position="42"/>
        <end position="48"/>
    </location>
    <ligand>
        <name>substrate</name>
    </ligand>
</feature>
<organism evidence="17 18">
    <name type="scientific">Pseudothermotoga lettingae (strain ATCC BAA-301 / DSM 14385 / NBRC 107922 / TMO)</name>
    <name type="common">Thermotoga lettingae</name>
    <dbReference type="NCBI Taxonomy" id="416591"/>
    <lineage>
        <taxon>Bacteria</taxon>
        <taxon>Thermotogati</taxon>
        <taxon>Thermotogota</taxon>
        <taxon>Thermotogae</taxon>
        <taxon>Thermotogales</taxon>
        <taxon>Thermotogaceae</taxon>
        <taxon>Pseudothermotoga</taxon>
    </lineage>
</organism>
<dbReference type="KEGG" id="tle:Tlet_1286"/>
<evidence type="ECO:0000256" key="9">
    <source>
        <dbReference type="ARBA" id="ARBA00032005"/>
    </source>
</evidence>
<dbReference type="NCBIfam" id="NF004064">
    <property type="entry name" value="PRK05578.1"/>
    <property type="match status" value="1"/>
</dbReference>
<reference evidence="17 18" key="2">
    <citation type="journal article" date="2009" name="Proc. Natl. Acad. Sci. U.S.A.">
        <title>On the chimeric nature, thermophilic origin, and phylogenetic placement of the Thermotogales.</title>
        <authorList>
            <person name="Zhaxybayeva O."/>
            <person name="Swithers K.S."/>
            <person name="Lapierre P."/>
            <person name="Fournier G.P."/>
            <person name="Bickhart D.M."/>
            <person name="DeBoy R.T."/>
            <person name="Nelson K.E."/>
            <person name="Nesbo C.L."/>
            <person name="Doolittle W.F."/>
            <person name="Gogarten J.P."/>
            <person name="Noll K.M."/>
        </authorList>
    </citation>
    <scope>NUCLEOTIDE SEQUENCE [LARGE SCALE GENOMIC DNA]</scope>
    <source>
        <strain evidence="18">ATCC BAA-301 / DSM 14385 / NBRC 107922 / TMO</strain>
    </source>
</reference>
<dbReference type="eggNOG" id="COG0295">
    <property type="taxonomic scope" value="Bacteria"/>
</dbReference>
<evidence type="ECO:0000256" key="8">
    <source>
        <dbReference type="ARBA" id="ARBA00022833"/>
    </source>
</evidence>
<dbReference type="HOGENOM" id="CLU_097262_4_1_0"/>
<dbReference type="CDD" id="cd01283">
    <property type="entry name" value="cytidine_deaminase"/>
    <property type="match status" value="1"/>
</dbReference>
<feature type="binding site" evidence="14">
    <location>
        <position position="53"/>
    </location>
    <ligand>
        <name>Zn(2+)</name>
        <dbReference type="ChEBI" id="CHEBI:29105"/>
        <note>catalytic</note>
    </ligand>
</feature>
<evidence type="ECO:0000256" key="1">
    <source>
        <dbReference type="ARBA" id="ARBA00001947"/>
    </source>
</evidence>
<evidence type="ECO:0000256" key="13">
    <source>
        <dbReference type="PIRSR" id="PIRSR606262-2"/>
    </source>
</evidence>
<dbReference type="STRING" id="416591.Tlet_1286"/>
<dbReference type="GO" id="GO:0042802">
    <property type="term" value="F:identical protein binding"/>
    <property type="evidence" value="ECO:0007669"/>
    <property type="project" value="UniProtKB-ARBA"/>
</dbReference>
<dbReference type="SUPFAM" id="SSF53927">
    <property type="entry name" value="Cytidine deaminase-like"/>
    <property type="match status" value="1"/>
</dbReference>
<gene>
    <name evidence="17" type="ordered locus">Tlet_1286</name>
</gene>
<dbReference type="Gene3D" id="3.40.140.10">
    <property type="entry name" value="Cytidine Deaminase, domain 2"/>
    <property type="match status" value="1"/>
</dbReference>
<keyword evidence="7 15" id="KW-0378">Hydrolase</keyword>
<evidence type="ECO:0000256" key="10">
    <source>
        <dbReference type="ARBA" id="ARBA00049252"/>
    </source>
</evidence>
<evidence type="ECO:0000256" key="6">
    <source>
        <dbReference type="ARBA" id="ARBA00022723"/>
    </source>
</evidence>
<dbReference type="GO" id="GO:0072527">
    <property type="term" value="P:pyrimidine-containing compound metabolic process"/>
    <property type="evidence" value="ECO:0007669"/>
    <property type="project" value="UniProtKB-ARBA"/>
</dbReference>
<dbReference type="FunFam" id="3.40.140.10:FF:000008">
    <property type="entry name" value="Cytidine deaminase"/>
    <property type="match status" value="1"/>
</dbReference>
<sequence length="127" mass="13823">MNNDELIELAIDAMKRAYVPYSNFRVGAVVVSKSGKIFTGCNVENASYGLSICAERVAIFSTIASGEEIEKLVVVADTPQPVSPCGACRQVMSEFGDFEVVLANTNGDIITTKVSDLLPHAFKFQRW</sequence>
<comment type="cofactor">
    <cofactor evidence="1 14 15">
        <name>Zn(2+)</name>
        <dbReference type="ChEBI" id="CHEBI:29105"/>
    </cofactor>
</comment>
<dbReference type="InterPro" id="IPR016192">
    <property type="entry name" value="APOBEC/CMP_deaminase_Zn-bd"/>
</dbReference>
<evidence type="ECO:0000256" key="15">
    <source>
        <dbReference type="RuleBase" id="RU364006"/>
    </source>
</evidence>
<dbReference type="PROSITE" id="PS00903">
    <property type="entry name" value="CYT_DCMP_DEAMINASES_1"/>
    <property type="match status" value="1"/>
</dbReference>
<dbReference type="GO" id="GO:0055086">
    <property type="term" value="P:nucleobase-containing small molecule metabolic process"/>
    <property type="evidence" value="ECO:0007669"/>
    <property type="project" value="UniProtKB-ARBA"/>
</dbReference>
<evidence type="ECO:0000313" key="17">
    <source>
        <dbReference type="EMBL" id="ABV33844.1"/>
    </source>
</evidence>
<evidence type="ECO:0000313" key="18">
    <source>
        <dbReference type="Proteomes" id="UP000002016"/>
    </source>
</evidence>
<feature type="binding site" evidence="14">
    <location>
        <position position="85"/>
    </location>
    <ligand>
        <name>Zn(2+)</name>
        <dbReference type="ChEBI" id="CHEBI:29105"/>
        <note>catalytic</note>
    </ligand>
</feature>
<name>A8F6R0_PSELT</name>
<dbReference type="PANTHER" id="PTHR11644:SF2">
    <property type="entry name" value="CYTIDINE DEAMINASE"/>
    <property type="match status" value="1"/>
</dbReference>
<dbReference type="NCBIfam" id="TIGR01354">
    <property type="entry name" value="cyt_deam_tetra"/>
    <property type="match status" value="1"/>
</dbReference>
<dbReference type="InterPro" id="IPR016193">
    <property type="entry name" value="Cytidine_deaminase-like"/>
</dbReference>
<dbReference type="InterPro" id="IPR002125">
    <property type="entry name" value="CMP_dCMP_dom"/>
</dbReference>
<dbReference type="PROSITE" id="PS51747">
    <property type="entry name" value="CYT_DCMP_DEAMINASES_2"/>
    <property type="match status" value="1"/>
</dbReference>
<evidence type="ECO:0000256" key="4">
    <source>
        <dbReference type="ARBA" id="ARBA00012783"/>
    </source>
</evidence>
<protein>
    <recommendedName>
        <fullName evidence="5 15">Cytidine deaminase</fullName>
        <ecNumber evidence="4 15">3.5.4.5</ecNumber>
    </recommendedName>
    <alternativeName>
        <fullName evidence="9 15">Cytidine aminohydrolase</fullName>
    </alternativeName>
</protein>
<feature type="binding site" evidence="14">
    <location>
        <position position="88"/>
    </location>
    <ligand>
        <name>Zn(2+)</name>
        <dbReference type="ChEBI" id="CHEBI:29105"/>
        <note>catalytic</note>
    </ligand>
</feature>
<dbReference type="GO" id="GO:0004126">
    <property type="term" value="F:cytidine deaminase activity"/>
    <property type="evidence" value="ECO:0007669"/>
    <property type="project" value="UniProtKB-UniRule"/>
</dbReference>
<evidence type="ECO:0000256" key="3">
    <source>
        <dbReference type="ARBA" id="ARBA00006576"/>
    </source>
</evidence>
<evidence type="ECO:0000256" key="2">
    <source>
        <dbReference type="ARBA" id="ARBA00003949"/>
    </source>
</evidence>
<dbReference type="EC" id="3.5.4.5" evidence="4 15"/>
<comment type="function">
    <text evidence="2 15">This enzyme scavenges exogenous and endogenous cytidine and 2'-deoxycytidine for UMP synthesis.</text>
</comment>
<dbReference type="AlphaFoldDB" id="A8F6R0"/>
<proteinExistence type="inferred from homology"/>
<dbReference type="Pfam" id="PF00383">
    <property type="entry name" value="dCMP_cyt_deam_1"/>
    <property type="match status" value="1"/>
</dbReference>
<evidence type="ECO:0000256" key="11">
    <source>
        <dbReference type="ARBA" id="ARBA00049558"/>
    </source>
</evidence>
<feature type="active site" description="Proton donor" evidence="12">
    <location>
        <position position="55"/>
    </location>
</feature>
<keyword evidence="18" id="KW-1185">Reference proteome</keyword>
<dbReference type="PANTHER" id="PTHR11644">
    <property type="entry name" value="CYTIDINE DEAMINASE"/>
    <property type="match status" value="1"/>
</dbReference>
<comment type="similarity">
    <text evidence="3 15">Belongs to the cytidine and deoxycytidylate deaminase family.</text>
</comment>
<comment type="catalytic activity">
    <reaction evidence="11 15">
        <text>cytidine + H2O + H(+) = uridine + NH4(+)</text>
        <dbReference type="Rhea" id="RHEA:16069"/>
        <dbReference type="ChEBI" id="CHEBI:15377"/>
        <dbReference type="ChEBI" id="CHEBI:15378"/>
        <dbReference type="ChEBI" id="CHEBI:16704"/>
        <dbReference type="ChEBI" id="CHEBI:17562"/>
        <dbReference type="ChEBI" id="CHEBI:28938"/>
        <dbReference type="EC" id="3.5.4.5"/>
    </reaction>
</comment>
<evidence type="ECO:0000256" key="5">
    <source>
        <dbReference type="ARBA" id="ARBA00018266"/>
    </source>
</evidence>
<evidence type="ECO:0000256" key="7">
    <source>
        <dbReference type="ARBA" id="ARBA00022801"/>
    </source>
</evidence>
<dbReference type="InterPro" id="IPR006262">
    <property type="entry name" value="Cyt_deam_tetra"/>
</dbReference>
<reference evidence="17 18" key="1">
    <citation type="submission" date="2007-08" db="EMBL/GenBank/DDBJ databases">
        <title>Complete sequence of Thermotoga lettingae TMO.</title>
        <authorList>
            <consortium name="US DOE Joint Genome Institute"/>
            <person name="Copeland A."/>
            <person name="Lucas S."/>
            <person name="Lapidus A."/>
            <person name="Barry K."/>
            <person name="Glavina del Rio T."/>
            <person name="Dalin E."/>
            <person name="Tice H."/>
            <person name="Pitluck S."/>
            <person name="Foster B."/>
            <person name="Bruce D."/>
            <person name="Schmutz J."/>
            <person name="Larimer F."/>
            <person name="Land M."/>
            <person name="Hauser L."/>
            <person name="Kyrpides N."/>
            <person name="Mikhailova N."/>
            <person name="Nelson K."/>
            <person name="Gogarten J.P."/>
            <person name="Noll K."/>
            <person name="Richardson P."/>
        </authorList>
    </citation>
    <scope>NUCLEOTIDE SEQUENCE [LARGE SCALE GENOMIC DNA]</scope>
    <source>
        <strain evidence="18">ATCC BAA-301 / DSM 14385 / NBRC 107922 / TMO</strain>
    </source>
</reference>
<evidence type="ECO:0000256" key="12">
    <source>
        <dbReference type="PIRSR" id="PIRSR606262-1"/>
    </source>
</evidence>
<feature type="domain" description="CMP/dCMP-type deaminase" evidence="16">
    <location>
        <begin position="1"/>
        <end position="125"/>
    </location>
</feature>
<dbReference type="EMBL" id="CP000812">
    <property type="protein sequence ID" value="ABV33844.1"/>
    <property type="molecule type" value="Genomic_DNA"/>
</dbReference>
<accession>A8F6R0</accession>
<dbReference type="GO" id="GO:0008270">
    <property type="term" value="F:zinc ion binding"/>
    <property type="evidence" value="ECO:0007669"/>
    <property type="project" value="UniProtKB-UniRule"/>
</dbReference>
<evidence type="ECO:0000259" key="16">
    <source>
        <dbReference type="PROSITE" id="PS51747"/>
    </source>
</evidence>
<keyword evidence="8 14" id="KW-0862">Zinc</keyword>